<name>X6M823_RETFI</name>
<evidence type="ECO:0000313" key="2">
    <source>
        <dbReference type="EMBL" id="ETO09612.1"/>
    </source>
</evidence>
<dbReference type="EMBL" id="ASPP01023978">
    <property type="protein sequence ID" value="ETO09612.1"/>
    <property type="molecule type" value="Genomic_DNA"/>
</dbReference>
<dbReference type="Proteomes" id="UP000023152">
    <property type="component" value="Unassembled WGS sequence"/>
</dbReference>
<protein>
    <recommendedName>
        <fullName evidence="1">CBS domain-containing protein</fullName>
    </recommendedName>
</protein>
<dbReference type="Pfam" id="PF00571">
    <property type="entry name" value="CBS"/>
    <property type="match status" value="1"/>
</dbReference>
<feature type="domain" description="CBS" evidence="1">
    <location>
        <begin position="127"/>
        <end position="176"/>
    </location>
</feature>
<dbReference type="AlphaFoldDB" id="X6M823"/>
<dbReference type="Gene3D" id="3.10.580.10">
    <property type="entry name" value="CBS-domain"/>
    <property type="match status" value="1"/>
</dbReference>
<gene>
    <name evidence="2" type="ORF">RFI_27766</name>
</gene>
<comment type="caution">
    <text evidence="2">The sequence shown here is derived from an EMBL/GenBank/DDBJ whole genome shotgun (WGS) entry which is preliminary data.</text>
</comment>
<organism evidence="2 3">
    <name type="scientific">Reticulomyxa filosa</name>
    <dbReference type="NCBI Taxonomy" id="46433"/>
    <lineage>
        <taxon>Eukaryota</taxon>
        <taxon>Sar</taxon>
        <taxon>Rhizaria</taxon>
        <taxon>Retaria</taxon>
        <taxon>Foraminifera</taxon>
        <taxon>Monothalamids</taxon>
        <taxon>Reticulomyxidae</taxon>
        <taxon>Reticulomyxa</taxon>
    </lineage>
</organism>
<dbReference type="InterPro" id="IPR046342">
    <property type="entry name" value="CBS_dom_sf"/>
</dbReference>
<proteinExistence type="predicted"/>
<accession>X6M823</accession>
<evidence type="ECO:0000313" key="3">
    <source>
        <dbReference type="Proteomes" id="UP000023152"/>
    </source>
</evidence>
<keyword evidence="3" id="KW-1185">Reference proteome</keyword>
<evidence type="ECO:0000259" key="1">
    <source>
        <dbReference type="Pfam" id="PF00571"/>
    </source>
</evidence>
<dbReference type="InterPro" id="IPR000644">
    <property type="entry name" value="CBS_dom"/>
</dbReference>
<dbReference type="SUPFAM" id="SSF54631">
    <property type="entry name" value="CBS-domain pair"/>
    <property type="match status" value="1"/>
</dbReference>
<reference evidence="2 3" key="1">
    <citation type="journal article" date="2013" name="Curr. Biol.">
        <title>The Genome of the Foraminiferan Reticulomyxa filosa.</title>
        <authorList>
            <person name="Glockner G."/>
            <person name="Hulsmann N."/>
            <person name="Schleicher M."/>
            <person name="Noegel A.A."/>
            <person name="Eichinger L."/>
            <person name="Gallinger C."/>
            <person name="Pawlowski J."/>
            <person name="Sierra R."/>
            <person name="Euteneuer U."/>
            <person name="Pillet L."/>
            <person name="Moustafa A."/>
            <person name="Platzer M."/>
            <person name="Groth M."/>
            <person name="Szafranski K."/>
            <person name="Schliwa M."/>
        </authorList>
    </citation>
    <scope>NUCLEOTIDE SEQUENCE [LARGE SCALE GENOMIC DNA]</scope>
</reference>
<sequence>MDETYRTSVNIPLSDLNLKFDPVAPTLTINDTLLQAVRILSKDKTVSAIPITNPLTGEVQDAFIRSDIRVSFFVCPFWTYISDINMKLRTRVFFFEMYCLDQFFVIDRVYMQLDTKISDFLARHKNSRHVPHTTLNANVFDVVFNMLSKRQHLSFVLTPQKKFVGIFTLRHVFNLLLTGHA</sequence>